<dbReference type="Gene3D" id="1.25.40.10">
    <property type="entry name" value="Tetratricopeptide repeat domain"/>
    <property type="match status" value="6"/>
</dbReference>
<evidence type="ECO:0000256" key="10">
    <source>
        <dbReference type="ARBA" id="ARBA00023121"/>
    </source>
</evidence>
<gene>
    <name evidence="17" type="ORF">HS088_TW13G00425</name>
</gene>
<evidence type="ECO:0000256" key="13">
    <source>
        <dbReference type="SAM" id="MobiDB-lite"/>
    </source>
</evidence>
<evidence type="ECO:0000256" key="9">
    <source>
        <dbReference type="ARBA" id="ARBA00023055"/>
    </source>
</evidence>
<dbReference type="GO" id="GO:0046872">
    <property type="term" value="F:metal ion binding"/>
    <property type="evidence" value="ECO:0007669"/>
    <property type="project" value="UniProtKB-KW"/>
</dbReference>
<dbReference type="GO" id="GO:0016020">
    <property type="term" value="C:membrane"/>
    <property type="evidence" value="ECO:0007669"/>
    <property type="project" value="UniProtKB-SubCell"/>
</dbReference>
<evidence type="ECO:0000256" key="5">
    <source>
        <dbReference type="ARBA" id="ARBA00022723"/>
    </source>
</evidence>
<dbReference type="Pfam" id="PF00168">
    <property type="entry name" value="C2"/>
    <property type="match status" value="2"/>
</dbReference>
<feature type="domain" description="SMP-LTD" evidence="16">
    <location>
        <begin position="67"/>
        <end position="249"/>
    </location>
</feature>
<keyword evidence="6" id="KW-0677">Repeat</keyword>
<feature type="transmembrane region" description="Helical" evidence="14">
    <location>
        <begin position="7"/>
        <end position="31"/>
    </location>
</feature>
<dbReference type="FunCoup" id="A0A7J7CTY3">
    <property type="interactions" value="2660"/>
</dbReference>
<feature type="domain" description="C2" evidence="15">
    <location>
        <begin position="240"/>
        <end position="363"/>
    </location>
</feature>
<dbReference type="PROSITE" id="PS51375">
    <property type="entry name" value="PPR"/>
    <property type="match status" value="9"/>
</dbReference>
<dbReference type="InterPro" id="IPR045050">
    <property type="entry name" value="Synaptotagmin_plant"/>
</dbReference>
<dbReference type="InParanoid" id="A0A7J7CTY3"/>
<keyword evidence="10" id="KW-0446">Lipid-binding</keyword>
<evidence type="ECO:0000256" key="11">
    <source>
        <dbReference type="ARBA" id="ARBA00023136"/>
    </source>
</evidence>
<feature type="repeat" description="PPR" evidence="12">
    <location>
        <begin position="913"/>
        <end position="947"/>
    </location>
</feature>
<dbReference type="GO" id="GO:0008289">
    <property type="term" value="F:lipid binding"/>
    <property type="evidence" value="ECO:0007669"/>
    <property type="project" value="UniProtKB-KW"/>
</dbReference>
<dbReference type="FunFam" id="2.60.40.150:FF:000102">
    <property type="entry name" value="Synaptotagmin-2 isoform A"/>
    <property type="match status" value="1"/>
</dbReference>
<feature type="repeat" description="PPR" evidence="12">
    <location>
        <begin position="808"/>
        <end position="842"/>
    </location>
</feature>
<dbReference type="PANTHER" id="PTHR10774">
    <property type="entry name" value="EXTENDED SYNAPTOTAGMIN-RELATED"/>
    <property type="match status" value="1"/>
</dbReference>
<dbReference type="InterPro" id="IPR000008">
    <property type="entry name" value="C2_dom"/>
</dbReference>
<dbReference type="PRINTS" id="PR00360">
    <property type="entry name" value="C2DOMAIN"/>
</dbReference>
<dbReference type="InterPro" id="IPR039010">
    <property type="entry name" value="Synaptotagmin_SMP"/>
</dbReference>
<keyword evidence="8 14" id="KW-1133">Transmembrane helix</keyword>
<comment type="subcellular location">
    <subcellularLocation>
        <location evidence="1">Membrane</location>
        <topology evidence="1">Single-pass membrane protein</topology>
    </subcellularLocation>
</comment>
<organism evidence="17 18">
    <name type="scientific">Tripterygium wilfordii</name>
    <name type="common">Thunder God vine</name>
    <dbReference type="NCBI Taxonomy" id="458696"/>
    <lineage>
        <taxon>Eukaryota</taxon>
        <taxon>Viridiplantae</taxon>
        <taxon>Streptophyta</taxon>
        <taxon>Embryophyta</taxon>
        <taxon>Tracheophyta</taxon>
        <taxon>Spermatophyta</taxon>
        <taxon>Magnoliopsida</taxon>
        <taxon>eudicotyledons</taxon>
        <taxon>Gunneridae</taxon>
        <taxon>Pentapetalae</taxon>
        <taxon>rosids</taxon>
        <taxon>fabids</taxon>
        <taxon>Celastrales</taxon>
        <taxon>Celastraceae</taxon>
        <taxon>Tripterygium</taxon>
    </lineage>
</organism>
<keyword evidence="4 14" id="KW-0812">Transmembrane</keyword>
<dbReference type="SMART" id="SM00239">
    <property type="entry name" value="C2"/>
    <property type="match status" value="2"/>
</dbReference>
<reference evidence="17 18" key="1">
    <citation type="journal article" date="2020" name="Nat. Commun.">
        <title>Genome of Tripterygium wilfordii and identification of cytochrome P450 involved in triptolide biosynthesis.</title>
        <authorList>
            <person name="Tu L."/>
            <person name="Su P."/>
            <person name="Zhang Z."/>
            <person name="Gao L."/>
            <person name="Wang J."/>
            <person name="Hu T."/>
            <person name="Zhou J."/>
            <person name="Zhang Y."/>
            <person name="Zhao Y."/>
            <person name="Liu Y."/>
            <person name="Song Y."/>
            <person name="Tong Y."/>
            <person name="Lu Y."/>
            <person name="Yang J."/>
            <person name="Xu C."/>
            <person name="Jia M."/>
            <person name="Peters R.J."/>
            <person name="Huang L."/>
            <person name="Gao W."/>
        </authorList>
    </citation>
    <scope>NUCLEOTIDE SEQUENCE [LARGE SCALE GENOMIC DNA]</scope>
    <source>
        <strain evidence="18">cv. XIE 37</strain>
        <tissue evidence="17">Leaf</tissue>
    </source>
</reference>
<dbReference type="PROSITE" id="PS50004">
    <property type="entry name" value="C2"/>
    <property type="match status" value="2"/>
</dbReference>
<keyword evidence="11 14" id="KW-0472">Membrane</keyword>
<feature type="repeat" description="PPR" evidence="12">
    <location>
        <begin position="843"/>
        <end position="877"/>
    </location>
</feature>
<dbReference type="CDD" id="cd21677">
    <property type="entry name" value="SMP_SYT"/>
    <property type="match status" value="1"/>
</dbReference>
<evidence type="ECO:0000256" key="6">
    <source>
        <dbReference type="ARBA" id="ARBA00022737"/>
    </source>
</evidence>
<dbReference type="InterPro" id="IPR031468">
    <property type="entry name" value="SMP_LBD"/>
</dbReference>
<dbReference type="PROSITE" id="PS51847">
    <property type="entry name" value="SMP"/>
    <property type="match status" value="1"/>
</dbReference>
<evidence type="ECO:0000256" key="7">
    <source>
        <dbReference type="ARBA" id="ARBA00022837"/>
    </source>
</evidence>
<feature type="repeat" description="PPR" evidence="12">
    <location>
        <begin position="984"/>
        <end position="1018"/>
    </location>
</feature>
<evidence type="ECO:0000259" key="16">
    <source>
        <dbReference type="PROSITE" id="PS51847"/>
    </source>
</evidence>
<evidence type="ECO:0000256" key="8">
    <source>
        <dbReference type="ARBA" id="ARBA00022989"/>
    </source>
</evidence>
<dbReference type="NCBIfam" id="TIGR00756">
    <property type="entry name" value="PPR"/>
    <property type="match status" value="6"/>
</dbReference>
<evidence type="ECO:0000256" key="12">
    <source>
        <dbReference type="PROSITE-ProRule" id="PRU00708"/>
    </source>
</evidence>
<dbReference type="GO" id="GO:0005783">
    <property type="term" value="C:endoplasmic reticulum"/>
    <property type="evidence" value="ECO:0007669"/>
    <property type="project" value="TreeGrafter"/>
</dbReference>
<keyword evidence="9" id="KW-0445">Lipid transport</keyword>
<feature type="repeat" description="PPR" evidence="12">
    <location>
        <begin position="773"/>
        <end position="807"/>
    </location>
</feature>
<feature type="domain" description="C2" evidence="15">
    <location>
        <begin position="406"/>
        <end position="519"/>
    </location>
</feature>
<dbReference type="PANTHER" id="PTHR10774:SF217">
    <property type="entry name" value="OS06G0685300 PROTEIN"/>
    <property type="match status" value="1"/>
</dbReference>
<evidence type="ECO:0000256" key="2">
    <source>
        <dbReference type="ARBA" id="ARBA00006996"/>
    </source>
</evidence>
<evidence type="ECO:0000256" key="3">
    <source>
        <dbReference type="ARBA" id="ARBA00022448"/>
    </source>
</evidence>
<name>A0A7J7CTY3_TRIWF</name>
<dbReference type="Pfam" id="PF17047">
    <property type="entry name" value="SMP_LBD"/>
    <property type="match status" value="1"/>
</dbReference>
<dbReference type="InterPro" id="IPR057027">
    <property type="entry name" value="TPR_mt"/>
</dbReference>
<dbReference type="SUPFAM" id="SSF48452">
    <property type="entry name" value="TPR-like"/>
    <property type="match status" value="1"/>
</dbReference>
<evidence type="ECO:0000259" key="15">
    <source>
        <dbReference type="PROSITE" id="PS50004"/>
    </source>
</evidence>
<evidence type="ECO:0000256" key="14">
    <source>
        <dbReference type="SAM" id="Phobius"/>
    </source>
</evidence>
<proteinExistence type="inferred from homology"/>
<dbReference type="Pfam" id="PF23276">
    <property type="entry name" value="TPR_24"/>
    <property type="match status" value="1"/>
</dbReference>
<dbReference type="Gene3D" id="2.60.40.150">
    <property type="entry name" value="C2 domain"/>
    <property type="match status" value="2"/>
</dbReference>
<dbReference type="CDD" id="cd00030">
    <property type="entry name" value="C2"/>
    <property type="match status" value="2"/>
</dbReference>
<keyword evidence="7" id="KW-0106">Calcium</keyword>
<comment type="similarity">
    <text evidence="2">Belongs to the synaptotagmin family.</text>
</comment>
<keyword evidence="3" id="KW-0813">Transport</keyword>
<protein>
    <submittedName>
        <fullName evidence="17">Pentatricopeptide repeat-containing protein</fullName>
    </submittedName>
</protein>
<dbReference type="InterPro" id="IPR035892">
    <property type="entry name" value="C2_domain_sf"/>
</dbReference>
<dbReference type="EMBL" id="JAAARO010000013">
    <property type="protein sequence ID" value="KAF5737540.1"/>
    <property type="molecule type" value="Genomic_DNA"/>
</dbReference>
<evidence type="ECO:0000313" key="17">
    <source>
        <dbReference type="EMBL" id="KAF5737540.1"/>
    </source>
</evidence>
<dbReference type="Pfam" id="PF12854">
    <property type="entry name" value="PPR_1"/>
    <property type="match status" value="1"/>
</dbReference>
<accession>A0A7J7CTY3</accession>
<dbReference type="Pfam" id="PF01535">
    <property type="entry name" value="PPR"/>
    <property type="match status" value="3"/>
</dbReference>
<evidence type="ECO:0000313" key="18">
    <source>
        <dbReference type="Proteomes" id="UP000593562"/>
    </source>
</evidence>
<dbReference type="SUPFAM" id="SSF49562">
    <property type="entry name" value="C2 domain (Calcium/lipid-binding domain, CaLB)"/>
    <property type="match status" value="2"/>
</dbReference>
<keyword evidence="5" id="KW-0479">Metal-binding</keyword>
<sequence length="1315" mass="149424">MGFVGSLLGIIGFGIGIPIGLVLGFFIFIYFEPTDVKDPIIKPFNVLDASYLLDLLSEIPPWVKQPDYDQIDWLNKIMSDMWPYLDKAICGIIRSTANPIFAEYIGKYQIKSIDFKSLSLGILPPTVNGIKVHETNEKELVFETALRWAGNPNITLELKLFHKPITVQLLDVQIFASPRIVLKPLVPTFPCFASIAVSLMEKPHVDFGLKLLGLDIMAIPGFYGFVQERIRKKVANLYHWPRTLEIPILDGSVGAMKKPVGILHVKVIRAHKLLKMDFLGTSDPYVKLCLSGERLPSKKTSIKMKNLNPEWNEDFKLTVKDPQSQVLQLHVYDWEKVGTHDKLGMQVVPLSLLEPQETKQFTLDLVKNTNPSDPQNKKNRGKLVVEMKFNPFKEDRELFTGPLERFSGKESKACEETSLYGGGLLMVIVRGAEDVEGKRHNNPYALIIFRGEEKKTKASIYPCWNEEFQFVLEESPLDEKIHIEVMSKRTGFGFRQKRHGPVVLREKGKRKNRVEDGKPNAALTLKPLRLKPSSFTRSSLLLPFQLEQILNRLSMAHILLSKYFQWKPRVCSNITRVSSQFSVDPLLFCTSTEDPNLNAEPEAVISTPQSEPAKPNAETEPVTQAQIRRTPRGKRPEPEKLEDIIYRMMANRAWTTRLQNSIRNLVSEFDHSLVYNVLHGAKKTEHALQFFRWVERAGLFQHNRETHLKMIEILGRVSKLNHARCILLDMPEKGVEWDEDMFVILIDSYGKAGIVQESVKIFQKMKELGVERTVKSYDALFKVILRRGRYMMAKRYFNKMLSEGIEPTCHTFNILIWGFFLSLRLETANRFYEDMRSRGISPNVVTYNTMINGYCRFKKMEEAEKLFVEMKGKNIAPTVISYTTMIKGYVATEKIDDGLRLLEEMRSFGIKPNDVTFSTLLPGLCDTGKMSEAQSILKEMVGKYIVPKDNSIFMRLLSCQCKAGDLNAAMDVLKAMIRLSIPTEAGHYGILIENFCRAKEYDQAVKLLDKLIEKEIILRPQSTLEIESSAYNPMIEYLCSHRQTAKAEIFLRQLMKMGVQDEEALNNLIRGHAKEGSSDSAFEILKIMRRRGVPRDAEAYRLLIESYLRRGEPADAKTALDSMTEDGHIPSPSLFRAVMESLLDDGRVQTASRVMKTMLEKGVKENLDLVAKILEVLLTRGHVEEALGRIEILMQMSHTPNFDSILSVLCEKGKTIAALKLLDFALERNCSIDFASYDKVLDALLAAGKTLNAYSILCKIMEKGGATDWSSCDDLIKTLNQEGNTKQADILSRMIRGEGETRKSKRGKKEASVAS</sequence>
<dbReference type="GO" id="GO:0006869">
    <property type="term" value="P:lipid transport"/>
    <property type="evidence" value="ECO:0007669"/>
    <property type="project" value="UniProtKB-KW"/>
</dbReference>
<dbReference type="Pfam" id="PF13041">
    <property type="entry name" value="PPR_2"/>
    <property type="match status" value="2"/>
</dbReference>
<feature type="repeat" description="PPR" evidence="12">
    <location>
        <begin position="1061"/>
        <end position="1095"/>
    </location>
</feature>
<feature type="repeat" description="PPR" evidence="12">
    <location>
        <begin position="1096"/>
        <end position="1130"/>
    </location>
</feature>
<dbReference type="Proteomes" id="UP000593562">
    <property type="component" value="Unassembled WGS sequence"/>
</dbReference>
<dbReference type="InterPro" id="IPR002885">
    <property type="entry name" value="PPR_rpt"/>
</dbReference>
<evidence type="ECO:0000256" key="4">
    <source>
        <dbReference type="ARBA" id="ARBA00022692"/>
    </source>
</evidence>
<keyword evidence="18" id="KW-1185">Reference proteome</keyword>
<feature type="repeat" description="PPR" evidence="12">
    <location>
        <begin position="738"/>
        <end position="772"/>
    </location>
</feature>
<feature type="repeat" description="PPR" evidence="12">
    <location>
        <begin position="878"/>
        <end position="912"/>
    </location>
</feature>
<feature type="region of interest" description="Disordered" evidence="13">
    <location>
        <begin position="604"/>
        <end position="636"/>
    </location>
</feature>
<comment type="caution">
    <text evidence="17">The sequence shown here is derived from an EMBL/GenBank/DDBJ whole genome shotgun (WGS) entry which is preliminary data.</text>
</comment>
<dbReference type="InterPro" id="IPR011990">
    <property type="entry name" value="TPR-like_helical_dom_sf"/>
</dbReference>
<evidence type="ECO:0000256" key="1">
    <source>
        <dbReference type="ARBA" id="ARBA00004167"/>
    </source>
</evidence>